<evidence type="ECO:0000256" key="1">
    <source>
        <dbReference type="PROSITE-ProRule" id="PRU00267"/>
    </source>
</evidence>
<keyword evidence="1" id="KW-0238">DNA-binding</keyword>
<accession>A0A9N8V196</accession>
<evidence type="ECO:0000313" key="5">
    <source>
        <dbReference type="Proteomes" id="UP000789342"/>
    </source>
</evidence>
<sequence length="70" mass="7970">MAKEKTAKRSTGAAKKLSAYNKFMKTELAKVKTENPDLNHKEAFKMVAQRWKDSAENPKNQTETQKSQAK</sequence>
<dbReference type="Pfam" id="PF04690">
    <property type="entry name" value="YABBY"/>
    <property type="match status" value="1"/>
</dbReference>
<dbReference type="GO" id="GO:0005634">
    <property type="term" value="C:nucleus"/>
    <property type="evidence" value="ECO:0007669"/>
    <property type="project" value="UniProtKB-UniRule"/>
</dbReference>
<evidence type="ECO:0000259" key="3">
    <source>
        <dbReference type="PROSITE" id="PS50118"/>
    </source>
</evidence>
<dbReference type="InterPro" id="IPR009071">
    <property type="entry name" value="HMG_box_dom"/>
</dbReference>
<evidence type="ECO:0000313" key="4">
    <source>
        <dbReference type="EMBL" id="CAG8437932.1"/>
    </source>
</evidence>
<dbReference type="Proteomes" id="UP000789342">
    <property type="component" value="Unassembled WGS sequence"/>
</dbReference>
<comment type="caution">
    <text evidence="4">The sequence shown here is derived from an EMBL/GenBank/DDBJ whole genome shotgun (WGS) entry which is preliminary data.</text>
</comment>
<feature type="region of interest" description="Disordered" evidence="2">
    <location>
        <begin position="49"/>
        <end position="70"/>
    </location>
</feature>
<dbReference type="CDD" id="cd00084">
    <property type="entry name" value="HMG-box_SF"/>
    <property type="match status" value="1"/>
</dbReference>
<feature type="domain" description="HMG box" evidence="3">
    <location>
        <begin position="13"/>
        <end position="70"/>
    </location>
</feature>
<dbReference type="InterPro" id="IPR036910">
    <property type="entry name" value="HMG_box_dom_sf"/>
</dbReference>
<dbReference type="PROSITE" id="PS50118">
    <property type="entry name" value="HMG_BOX_2"/>
    <property type="match status" value="1"/>
</dbReference>
<dbReference type="SUPFAM" id="SSF47095">
    <property type="entry name" value="HMG-box"/>
    <property type="match status" value="1"/>
</dbReference>
<protein>
    <submittedName>
        <fullName evidence="4">16804_t:CDS:1</fullName>
    </submittedName>
</protein>
<dbReference type="OrthoDB" id="667577at2759"/>
<evidence type="ECO:0000256" key="2">
    <source>
        <dbReference type="SAM" id="MobiDB-lite"/>
    </source>
</evidence>
<name>A0A9N8V196_9GLOM</name>
<keyword evidence="5" id="KW-1185">Reference proteome</keyword>
<organism evidence="4 5">
    <name type="scientific">Acaulospora morrowiae</name>
    <dbReference type="NCBI Taxonomy" id="94023"/>
    <lineage>
        <taxon>Eukaryota</taxon>
        <taxon>Fungi</taxon>
        <taxon>Fungi incertae sedis</taxon>
        <taxon>Mucoromycota</taxon>
        <taxon>Glomeromycotina</taxon>
        <taxon>Glomeromycetes</taxon>
        <taxon>Diversisporales</taxon>
        <taxon>Acaulosporaceae</taxon>
        <taxon>Acaulospora</taxon>
    </lineage>
</organism>
<dbReference type="EMBL" id="CAJVPV010000010">
    <property type="protein sequence ID" value="CAG8437932.1"/>
    <property type="molecule type" value="Genomic_DNA"/>
</dbReference>
<gene>
    <name evidence="4" type="ORF">AMORRO_LOCUS51</name>
</gene>
<dbReference type="GO" id="GO:0003677">
    <property type="term" value="F:DNA binding"/>
    <property type="evidence" value="ECO:0007669"/>
    <property type="project" value="UniProtKB-UniRule"/>
</dbReference>
<dbReference type="InterPro" id="IPR056775">
    <property type="entry name" value="YABBY_C"/>
</dbReference>
<feature type="compositionally biased region" description="Polar residues" evidence="2">
    <location>
        <begin position="57"/>
        <end position="70"/>
    </location>
</feature>
<dbReference type="Gene3D" id="1.10.30.10">
    <property type="entry name" value="High mobility group box domain"/>
    <property type="match status" value="1"/>
</dbReference>
<proteinExistence type="predicted"/>
<feature type="DNA-binding region" description="HMG box" evidence="1">
    <location>
        <begin position="13"/>
        <end position="70"/>
    </location>
</feature>
<reference evidence="4" key="1">
    <citation type="submission" date="2021-06" db="EMBL/GenBank/DDBJ databases">
        <authorList>
            <person name="Kallberg Y."/>
            <person name="Tangrot J."/>
            <person name="Rosling A."/>
        </authorList>
    </citation>
    <scope>NUCLEOTIDE SEQUENCE</scope>
    <source>
        <strain evidence="4">CL551</strain>
    </source>
</reference>
<dbReference type="AlphaFoldDB" id="A0A9N8V196"/>
<keyword evidence="1" id="KW-0539">Nucleus</keyword>